<gene>
    <name evidence="1" type="ORF">BD31_I0843</name>
</gene>
<sequence>MANGKVKVTLNIDEDVIKKSEKILKEKNIPRSRIVESFLHYVGDPHLYCFSCGEKFYVSKAKVCPKCSFVKCTKCKNCSCKLTEQTSGAVFYMRKVYEDLIGGRVK</sequence>
<evidence type="ECO:0000313" key="1">
    <source>
        <dbReference type="EMBL" id="EIJ65760.1"/>
    </source>
</evidence>
<dbReference type="OrthoDB" id="377145at2157"/>
<keyword evidence="2" id="KW-1185">Reference proteome</keyword>
<protein>
    <submittedName>
        <fullName evidence="1">Uncharacterized protein</fullName>
    </submittedName>
</protein>
<proteinExistence type="predicted"/>
<dbReference type="EMBL" id="AEXL02000098">
    <property type="protein sequence ID" value="EIJ65760.1"/>
    <property type="molecule type" value="Genomic_DNA"/>
</dbReference>
<evidence type="ECO:0000313" key="2">
    <source>
        <dbReference type="Proteomes" id="UP000003423"/>
    </source>
</evidence>
<organism evidence="1 2">
    <name type="scientific">Candidatus Nitrosopumilus salarius BD31</name>
    <dbReference type="NCBI Taxonomy" id="859350"/>
    <lineage>
        <taxon>Archaea</taxon>
        <taxon>Nitrososphaerota</taxon>
        <taxon>Nitrososphaeria</taxon>
        <taxon>Nitrosopumilales</taxon>
        <taxon>Nitrosopumilaceae</taxon>
        <taxon>Nitrosopumilus</taxon>
    </lineage>
</organism>
<name>I3D217_9ARCH</name>
<accession>I3D217</accession>
<dbReference type="AlphaFoldDB" id="I3D217"/>
<dbReference type="PATRIC" id="fig|859350.6.peg.1222"/>
<reference evidence="1 2" key="1">
    <citation type="journal article" date="2012" name="J. Bacteriol.">
        <title>Genome sequence of "Candidatus Nitrosopumilus salaria" BD31, an ammonia-oxidizing archaeon from the San Francisco Bay estuary.</title>
        <authorList>
            <person name="Mosier A.C."/>
            <person name="Allen E.E."/>
            <person name="Kim M."/>
            <person name="Ferriera S."/>
            <person name="Francis C.A."/>
        </authorList>
    </citation>
    <scope>NUCLEOTIDE SEQUENCE [LARGE SCALE GENOMIC DNA]</scope>
    <source>
        <strain evidence="1 2">BD31</strain>
    </source>
</reference>
<dbReference type="Pfam" id="PF19891">
    <property type="entry name" value="DUF6364"/>
    <property type="match status" value="1"/>
</dbReference>
<dbReference type="RefSeq" id="WP_008299765.1">
    <property type="nucleotide sequence ID" value="NZ_AEXL02000098.1"/>
</dbReference>
<dbReference type="InterPro" id="IPR045944">
    <property type="entry name" value="DUF6364"/>
</dbReference>
<dbReference type="Proteomes" id="UP000003423">
    <property type="component" value="Unassembled WGS sequence"/>
</dbReference>
<comment type="caution">
    <text evidence="1">The sequence shown here is derived from an EMBL/GenBank/DDBJ whole genome shotgun (WGS) entry which is preliminary data.</text>
</comment>